<evidence type="ECO:0000313" key="1">
    <source>
        <dbReference type="EMBL" id="TNN65606.1"/>
    </source>
</evidence>
<name>A0A4Z2HIH8_9TELE</name>
<dbReference type="AlphaFoldDB" id="A0A4Z2HIH8"/>
<comment type="caution">
    <text evidence="1">The sequence shown here is derived from an EMBL/GenBank/DDBJ whole genome shotgun (WGS) entry which is preliminary data.</text>
</comment>
<organism evidence="1 2">
    <name type="scientific">Liparis tanakae</name>
    <name type="common">Tanaka's snailfish</name>
    <dbReference type="NCBI Taxonomy" id="230148"/>
    <lineage>
        <taxon>Eukaryota</taxon>
        <taxon>Metazoa</taxon>
        <taxon>Chordata</taxon>
        <taxon>Craniata</taxon>
        <taxon>Vertebrata</taxon>
        <taxon>Euteleostomi</taxon>
        <taxon>Actinopterygii</taxon>
        <taxon>Neopterygii</taxon>
        <taxon>Teleostei</taxon>
        <taxon>Neoteleostei</taxon>
        <taxon>Acanthomorphata</taxon>
        <taxon>Eupercaria</taxon>
        <taxon>Perciformes</taxon>
        <taxon>Cottioidei</taxon>
        <taxon>Cottales</taxon>
        <taxon>Liparidae</taxon>
        <taxon>Liparis</taxon>
    </lineage>
</organism>
<dbReference type="Proteomes" id="UP000314294">
    <property type="component" value="Unassembled WGS sequence"/>
</dbReference>
<sequence>MSRTDTRRENAEFAVAGRSLHYLCLLDVEMSVRYQSPRACNLRGLPDGEQAAAARSRQAE</sequence>
<gene>
    <name evidence="1" type="ORF">EYF80_024135</name>
</gene>
<accession>A0A4Z2HIH8</accession>
<dbReference type="EMBL" id="SRLO01000232">
    <property type="protein sequence ID" value="TNN65606.1"/>
    <property type="molecule type" value="Genomic_DNA"/>
</dbReference>
<proteinExistence type="predicted"/>
<reference evidence="1 2" key="1">
    <citation type="submission" date="2019-03" db="EMBL/GenBank/DDBJ databases">
        <title>First draft genome of Liparis tanakae, snailfish: a comprehensive survey of snailfish specific genes.</title>
        <authorList>
            <person name="Kim W."/>
            <person name="Song I."/>
            <person name="Jeong J.-H."/>
            <person name="Kim D."/>
            <person name="Kim S."/>
            <person name="Ryu S."/>
            <person name="Song J.Y."/>
            <person name="Lee S.K."/>
        </authorList>
    </citation>
    <scope>NUCLEOTIDE SEQUENCE [LARGE SCALE GENOMIC DNA]</scope>
    <source>
        <tissue evidence="1">Muscle</tissue>
    </source>
</reference>
<protein>
    <submittedName>
        <fullName evidence="1">Uncharacterized protein</fullName>
    </submittedName>
</protein>
<keyword evidence="2" id="KW-1185">Reference proteome</keyword>
<evidence type="ECO:0000313" key="2">
    <source>
        <dbReference type="Proteomes" id="UP000314294"/>
    </source>
</evidence>